<keyword evidence="5" id="KW-0482">Metalloprotease</keyword>
<evidence type="ECO:0000259" key="6">
    <source>
        <dbReference type="Pfam" id="PF00675"/>
    </source>
</evidence>
<protein>
    <recommendedName>
        <fullName evidence="6">Peptidase M16 N-terminal domain-containing protein</fullName>
    </recommendedName>
</protein>
<dbReference type="GO" id="GO:0006508">
    <property type="term" value="P:proteolysis"/>
    <property type="evidence" value="ECO:0007669"/>
    <property type="project" value="UniProtKB-KW"/>
</dbReference>
<evidence type="ECO:0000256" key="2">
    <source>
        <dbReference type="ARBA" id="ARBA00022670"/>
    </source>
</evidence>
<dbReference type="EMBL" id="JARYMX010000005">
    <property type="protein sequence ID" value="KAJ9546875.1"/>
    <property type="molecule type" value="Genomic_DNA"/>
</dbReference>
<dbReference type="InterPro" id="IPR050626">
    <property type="entry name" value="Peptidase_M16"/>
</dbReference>
<dbReference type="InterPro" id="IPR011765">
    <property type="entry name" value="Pept_M16_N"/>
</dbReference>
<accession>A0AA38WCD4</accession>
<dbReference type="PANTHER" id="PTHR43690:SF34">
    <property type="entry name" value="ZINC PROTEASE PQQL-LIKE"/>
    <property type="match status" value="1"/>
</dbReference>
<evidence type="ECO:0000313" key="7">
    <source>
        <dbReference type="EMBL" id="KAJ9546875.1"/>
    </source>
</evidence>
<keyword evidence="8" id="KW-1185">Reference proteome</keyword>
<comment type="similarity">
    <text evidence="1">Belongs to the peptidase M16 family.</text>
</comment>
<evidence type="ECO:0000256" key="5">
    <source>
        <dbReference type="ARBA" id="ARBA00023049"/>
    </source>
</evidence>
<reference evidence="7" key="1">
    <citation type="submission" date="2023-03" db="EMBL/GenBank/DDBJ databases">
        <title>Chromosome-scale reference genome and RAD-based genetic map of yellow starthistle (Centaurea solstitialis) reveal putative structural variation and QTLs associated with invader traits.</title>
        <authorList>
            <person name="Reatini B."/>
            <person name="Cang F.A."/>
            <person name="Jiang Q."/>
            <person name="Mckibben M.T.W."/>
            <person name="Barker M.S."/>
            <person name="Rieseberg L.H."/>
            <person name="Dlugosch K.M."/>
        </authorList>
    </citation>
    <scope>NUCLEOTIDE SEQUENCE</scope>
    <source>
        <strain evidence="7">CAN-66</strain>
        <tissue evidence="7">Leaf</tissue>
    </source>
</reference>
<dbReference type="PANTHER" id="PTHR43690">
    <property type="entry name" value="NARDILYSIN"/>
    <property type="match status" value="1"/>
</dbReference>
<dbReference type="Pfam" id="PF00675">
    <property type="entry name" value="Peptidase_M16"/>
    <property type="match status" value="1"/>
</dbReference>
<comment type="caution">
    <text evidence="7">The sequence shown here is derived from an EMBL/GenBank/DDBJ whole genome shotgun (WGS) entry which is preliminary data.</text>
</comment>
<keyword evidence="4" id="KW-0862">Zinc</keyword>
<evidence type="ECO:0000256" key="3">
    <source>
        <dbReference type="ARBA" id="ARBA00022801"/>
    </source>
</evidence>
<organism evidence="7 8">
    <name type="scientific">Centaurea solstitialis</name>
    <name type="common">yellow star-thistle</name>
    <dbReference type="NCBI Taxonomy" id="347529"/>
    <lineage>
        <taxon>Eukaryota</taxon>
        <taxon>Viridiplantae</taxon>
        <taxon>Streptophyta</taxon>
        <taxon>Embryophyta</taxon>
        <taxon>Tracheophyta</taxon>
        <taxon>Spermatophyta</taxon>
        <taxon>Magnoliopsida</taxon>
        <taxon>eudicotyledons</taxon>
        <taxon>Gunneridae</taxon>
        <taxon>Pentapetalae</taxon>
        <taxon>asterids</taxon>
        <taxon>campanulids</taxon>
        <taxon>Asterales</taxon>
        <taxon>Asteraceae</taxon>
        <taxon>Carduoideae</taxon>
        <taxon>Cardueae</taxon>
        <taxon>Centaureinae</taxon>
        <taxon>Centaurea</taxon>
    </lineage>
</organism>
<dbReference type="AlphaFoldDB" id="A0AA38WCD4"/>
<proteinExistence type="inferred from homology"/>
<dbReference type="GO" id="GO:0046872">
    <property type="term" value="F:metal ion binding"/>
    <property type="evidence" value="ECO:0007669"/>
    <property type="project" value="InterPro"/>
</dbReference>
<dbReference type="Gene3D" id="3.30.830.10">
    <property type="entry name" value="Metalloenzyme, LuxS/M16 peptidase-like"/>
    <property type="match status" value="1"/>
</dbReference>
<gene>
    <name evidence="7" type="ORF">OSB04_019418</name>
</gene>
<keyword evidence="2" id="KW-0645">Protease</keyword>
<evidence type="ECO:0000313" key="8">
    <source>
        <dbReference type="Proteomes" id="UP001172457"/>
    </source>
</evidence>
<dbReference type="InterPro" id="IPR011249">
    <property type="entry name" value="Metalloenz_LuxS/M16"/>
</dbReference>
<keyword evidence="3" id="KW-0378">Hydrolase</keyword>
<dbReference type="GO" id="GO:0008237">
    <property type="term" value="F:metallopeptidase activity"/>
    <property type="evidence" value="ECO:0007669"/>
    <property type="project" value="UniProtKB-KW"/>
</dbReference>
<name>A0AA38WCD4_9ASTR</name>
<feature type="domain" description="Peptidase M16 N-terminal" evidence="6">
    <location>
        <begin position="42"/>
        <end position="154"/>
    </location>
</feature>
<evidence type="ECO:0000256" key="4">
    <source>
        <dbReference type="ARBA" id="ARBA00022833"/>
    </source>
</evidence>
<dbReference type="SUPFAM" id="SSF63411">
    <property type="entry name" value="LuxS/MPP-like metallohydrolase"/>
    <property type="match status" value="1"/>
</dbReference>
<evidence type="ECO:0000256" key="1">
    <source>
        <dbReference type="ARBA" id="ARBA00007261"/>
    </source>
</evidence>
<dbReference type="Proteomes" id="UP001172457">
    <property type="component" value="Chromosome 5"/>
</dbReference>
<sequence length="612" mass="69321">MDFDAKMEERLSAVERGRLENGLSYYVRCYSQPKLEAKLALAVNVGILIHDNSILEEENELGVAHMVEHLAFGATKKYHDVIKFLKGIGENFHTCQDASTTAEETIYELAVPTDKPELLSQAILVLAEFSSEIRILAEDLEKERGPIIQEYHDGRDASGRIRDENWHLMLEGSKYADRSPISTLKTIHGVSYETVKKFYTKWYALRHMALIVVGDFPDTKVIKYKCLPTSFWRQGFKKRKRDSRRFPLRCCSFVAESAIWRIWLNRTAISGRSFAAESSWVKISFKSSVNEVNTIASYRKSLVAIMFCLAMRRRFTKGSQKNDPPYHSCTLYPDDHCRAIKALTMKANCIENGTIARVRLHGFSKQEISIQRRKMLSFAESARYEVTSSIIEKQYVQHFLCQEPVFNVEDKVDLRRTIIPDISASEVSGYSQGLSTTNNCVIMVVEPQDGTTMDDIKTTMLSVNSLEGVGNISPWEDEDIREEIVTSEPNLGNAFGGLSEVPENDYMSCLYGETIAKRIGLFGFKPSVLADMLDGKDVRADTGVGHYMRSFSGSCSSTHLKTALQDVEVLMQLLEEKIEAEGRNPGRTFLKHVDEVKYGNCYFSRVSLIVGY</sequence>